<dbReference type="InterPro" id="IPR036890">
    <property type="entry name" value="HATPase_C_sf"/>
</dbReference>
<dbReference type="Pfam" id="PF06580">
    <property type="entry name" value="His_kinase"/>
    <property type="match status" value="1"/>
</dbReference>
<protein>
    <recommendedName>
        <fullName evidence="2">Signal transduction histidine kinase internal region domain-containing protein</fullName>
    </recommendedName>
</protein>
<feature type="transmembrane region" description="Helical" evidence="1">
    <location>
        <begin position="266"/>
        <end position="285"/>
    </location>
</feature>
<keyword evidence="1" id="KW-0472">Membrane</keyword>
<dbReference type="OrthoDB" id="6190788at2"/>
<dbReference type="InterPro" id="IPR010559">
    <property type="entry name" value="Sig_transdc_His_kin_internal"/>
</dbReference>
<evidence type="ECO:0000259" key="2">
    <source>
        <dbReference type="Pfam" id="PF06580"/>
    </source>
</evidence>
<gene>
    <name evidence="3" type="ORF">FUA24_12805</name>
</gene>
<feature type="domain" description="Signal transduction histidine kinase internal region" evidence="2">
    <location>
        <begin position="442"/>
        <end position="520"/>
    </location>
</feature>
<comment type="caution">
    <text evidence="3">The sequence shown here is derived from an EMBL/GenBank/DDBJ whole genome shotgun (WGS) entry which is preliminary data.</text>
</comment>
<keyword evidence="1" id="KW-1133">Transmembrane helix</keyword>
<dbReference type="SUPFAM" id="SSF55874">
    <property type="entry name" value="ATPase domain of HSP90 chaperone/DNA topoisomerase II/histidine kinase"/>
    <property type="match status" value="1"/>
</dbReference>
<organism evidence="3 4">
    <name type="scientific">Seonamhaeicola marinus</name>
    <dbReference type="NCBI Taxonomy" id="1912246"/>
    <lineage>
        <taxon>Bacteria</taxon>
        <taxon>Pseudomonadati</taxon>
        <taxon>Bacteroidota</taxon>
        <taxon>Flavobacteriia</taxon>
        <taxon>Flavobacteriales</taxon>
        <taxon>Flavobacteriaceae</taxon>
    </lineage>
</organism>
<dbReference type="EMBL" id="VSDQ01000679">
    <property type="protein sequence ID" value="TYA74209.1"/>
    <property type="molecule type" value="Genomic_DNA"/>
</dbReference>
<keyword evidence="4" id="KW-1185">Reference proteome</keyword>
<dbReference type="GO" id="GO:0000155">
    <property type="term" value="F:phosphorelay sensor kinase activity"/>
    <property type="evidence" value="ECO:0007669"/>
    <property type="project" value="InterPro"/>
</dbReference>
<feature type="transmembrane region" description="Helical" evidence="1">
    <location>
        <begin position="395"/>
        <end position="416"/>
    </location>
</feature>
<dbReference type="AlphaFoldDB" id="A0A5D0HUR0"/>
<dbReference type="RefSeq" id="WP_148542901.1">
    <property type="nucleotide sequence ID" value="NZ_VSDQ01000679.1"/>
</dbReference>
<proteinExistence type="predicted"/>
<dbReference type="InterPro" id="IPR050640">
    <property type="entry name" value="Bact_2-comp_sensor_kinase"/>
</dbReference>
<evidence type="ECO:0000313" key="4">
    <source>
        <dbReference type="Proteomes" id="UP000323930"/>
    </source>
</evidence>
<keyword evidence="1" id="KW-0812">Transmembrane</keyword>
<dbReference type="PANTHER" id="PTHR34220">
    <property type="entry name" value="SENSOR HISTIDINE KINASE YPDA"/>
    <property type="match status" value="1"/>
</dbReference>
<accession>A0A5D0HUR0</accession>
<feature type="transmembrane region" description="Helical" evidence="1">
    <location>
        <begin position="292"/>
        <end position="312"/>
    </location>
</feature>
<dbReference type="Gene3D" id="3.30.565.10">
    <property type="entry name" value="Histidine kinase-like ATPase, C-terminal domain"/>
    <property type="match status" value="1"/>
</dbReference>
<feature type="transmembrane region" description="Helical" evidence="1">
    <location>
        <begin position="362"/>
        <end position="383"/>
    </location>
</feature>
<evidence type="ECO:0000256" key="1">
    <source>
        <dbReference type="SAM" id="Phobius"/>
    </source>
</evidence>
<dbReference type="Proteomes" id="UP000323930">
    <property type="component" value="Unassembled WGS sequence"/>
</dbReference>
<dbReference type="GO" id="GO:0016020">
    <property type="term" value="C:membrane"/>
    <property type="evidence" value="ECO:0007669"/>
    <property type="project" value="InterPro"/>
</dbReference>
<feature type="transmembrane region" description="Helical" evidence="1">
    <location>
        <begin position="332"/>
        <end position="350"/>
    </location>
</feature>
<name>A0A5D0HUR0_9FLAO</name>
<sequence length="626" mass="72910">MKKIALILILLLPLLPLIRVTSKNSLLVEIEENGYSKKEKDQRWEYIKDKLFEGKIDRNFTSPQKINGPILFALNNASRQDSLAVNEIIQGLKKIIPTKPIAFFSHFTCSKLSEFNEKSNHVIEWKGYSKQDIVSSTLKIYFEKEEYKNKRGANQNKKALYFSFKKETSLNERTKTIQFEVLKTICFLNKTNHENWFLDLSYPPEAIFNEPTYNILDKEFTEIDQFLVKKLYEDSFNKQFSNYMYDTYPWRYASLFLNKNKTILKVNSLIGFLALLIFVLSFSLFNNRKTSYLQYAFPMFITLFGLTNLHYLHSHLIEIGTPNISLKSAAYIFAYVVCSTVSISGILWLLEQKIVTHFNFTYKYIMKLVLTFSALSVSVLLAVFVSNDLEIYTKIYYQLFIVFAILTLGRGLLIYLNHFTDSEIKKKELELIKLREVNAKNELKSLHAHINPHFLYNALNSIVSLMHESTNKAEEMIISLSDLFRYSINRREKKMSTIEDEVEMVKNYLKIEKIRFGERLEFSIDVDKTTLSKEIPMYILQPLIENAVKHGVSKLESKGFISLRITEKESNLIINVSDNGPHFQKQVYSGYGLQSIYDLLRLCYGDKASLTWTNTPKKETTITIPS</sequence>
<dbReference type="PANTHER" id="PTHR34220:SF7">
    <property type="entry name" value="SENSOR HISTIDINE KINASE YPDA"/>
    <property type="match status" value="1"/>
</dbReference>
<evidence type="ECO:0000313" key="3">
    <source>
        <dbReference type="EMBL" id="TYA74209.1"/>
    </source>
</evidence>
<reference evidence="3 4" key="1">
    <citation type="submission" date="2019-08" db="EMBL/GenBank/DDBJ databases">
        <title>Seonamhaeicola sediminis sp. nov., isolated from marine sediment.</title>
        <authorList>
            <person name="Cao W.R."/>
        </authorList>
    </citation>
    <scope>NUCLEOTIDE SEQUENCE [LARGE SCALE GENOMIC DNA]</scope>
    <source>
        <strain evidence="3 4">B011</strain>
    </source>
</reference>